<name>A0A3R8CDX7_9EURY</name>
<feature type="binding site" evidence="9">
    <location>
        <position position="72"/>
    </location>
    <ligand>
        <name>[4Fe-4S] cluster</name>
        <dbReference type="ChEBI" id="CHEBI:49883"/>
        <label>2</label>
        <note>4Fe-4S-S-AdoMet</note>
    </ligand>
</feature>
<keyword evidence="3 9" id="KW-0819">tRNA processing</keyword>
<reference evidence="11 12" key="1">
    <citation type="submission" date="2018-08" db="EMBL/GenBank/DDBJ databases">
        <title>The metabolism and importance of syntrophic acetate oxidation coupled to methane or sulfide production in haloalkaline environments.</title>
        <authorList>
            <person name="Timmers P.H.A."/>
            <person name="Vavourakis C.D."/>
            <person name="Sorokin D.Y."/>
            <person name="Sinninghe Damste J.S."/>
            <person name="Muyzer G."/>
            <person name="Stams A.J.M."/>
            <person name="Plugge C.M."/>
        </authorList>
    </citation>
    <scope>NUCLEOTIDE SEQUENCE [LARGE SCALE GENOMIC DNA]</scope>
    <source>
        <strain evidence="11">MSAO_Arc3</strain>
    </source>
</reference>
<evidence type="ECO:0000256" key="8">
    <source>
        <dbReference type="ARBA" id="ARBA00049466"/>
    </source>
</evidence>
<dbReference type="GO" id="GO:0008033">
    <property type="term" value="P:tRNA processing"/>
    <property type="evidence" value="ECO:0007669"/>
    <property type="project" value="UniProtKB-UniRule"/>
</dbReference>
<dbReference type="Pfam" id="PF08608">
    <property type="entry name" value="Wyosine_form"/>
    <property type="match status" value="1"/>
</dbReference>
<dbReference type="InterPro" id="IPR058240">
    <property type="entry name" value="rSAM_sf"/>
</dbReference>
<dbReference type="SFLD" id="SFLDG01071">
    <property type="entry name" value="tRNA_wybutosine-synthesizing"/>
    <property type="match status" value="1"/>
</dbReference>
<comment type="similarity">
    <text evidence="9">Belongs to the TYW1 family.</text>
</comment>
<feature type="binding site" evidence="9">
    <location>
        <position position="75"/>
    </location>
    <ligand>
        <name>[4Fe-4S] cluster</name>
        <dbReference type="ChEBI" id="CHEBI:49883"/>
        <label>2</label>
        <note>4Fe-4S-S-AdoMet</note>
    </ligand>
</feature>
<keyword evidence="5 9" id="KW-0408">Iron</keyword>
<keyword evidence="9" id="KW-0963">Cytoplasm</keyword>
<dbReference type="InterPro" id="IPR034556">
    <property type="entry name" value="tRNA_wybutosine-synthase"/>
</dbReference>
<dbReference type="GO" id="GO:0046872">
    <property type="term" value="F:metal ion binding"/>
    <property type="evidence" value="ECO:0007669"/>
    <property type="project" value="UniProtKB-KW"/>
</dbReference>
<dbReference type="InterPro" id="IPR007197">
    <property type="entry name" value="rSAM"/>
</dbReference>
<dbReference type="EC" id="4.1.3.44" evidence="9"/>
<dbReference type="GO" id="GO:0102521">
    <property type="term" value="F:tRNA-4-demethylwyosine synthase activity"/>
    <property type="evidence" value="ECO:0007669"/>
    <property type="project" value="UniProtKB-EC"/>
</dbReference>
<evidence type="ECO:0000256" key="9">
    <source>
        <dbReference type="HAMAP-Rule" id="MF_01921"/>
    </source>
</evidence>
<feature type="binding site" evidence="9">
    <location>
        <position position="68"/>
    </location>
    <ligand>
        <name>[4Fe-4S] cluster</name>
        <dbReference type="ChEBI" id="CHEBI:49883"/>
        <label>2</label>
        <note>4Fe-4S-S-AdoMet</note>
    </ligand>
</feature>
<keyword evidence="4 9" id="KW-0479">Metal-binding</keyword>
<dbReference type="PROSITE" id="PS51918">
    <property type="entry name" value="RADICAL_SAM"/>
    <property type="match status" value="1"/>
</dbReference>
<dbReference type="InterPro" id="IPR023993">
    <property type="entry name" value="TYW1_archaea"/>
</dbReference>
<dbReference type="PANTHER" id="PTHR13930">
    <property type="entry name" value="S-ADENOSYL-L-METHIONINE-DEPENDENT TRNA 4-DEMETHYLWYOSINE SYNTHASE"/>
    <property type="match status" value="1"/>
</dbReference>
<dbReference type="Gene3D" id="3.20.20.70">
    <property type="entry name" value="Aldolase class I"/>
    <property type="match status" value="1"/>
</dbReference>
<dbReference type="GO" id="GO:0005737">
    <property type="term" value="C:cytoplasm"/>
    <property type="evidence" value="ECO:0007669"/>
    <property type="project" value="UniProtKB-SubCell"/>
</dbReference>
<feature type="binding site" evidence="9">
    <location>
        <position position="46"/>
    </location>
    <ligand>
        <name>[4Fe-4S] cluster</name>
        <dbReference type="ChEBI" id="CHEBI:49883"/>
        <label>1</label>
    </ligand>
</feature>
<dbReference type="Proteomes" id="UP000284763">
    <property type="component" value="Unassembled WGS sequence"/>
</dbReference>
<comment type="subcellular location">
    <subcellularLocation>
        <location evidence="9">Cytoplasm</location>
    </subcellularLocation>
</comment>
<feature type="binding site" evidence="9">
    <location>
        <position position="33"/>
    </location>
    <ligand>
        <name>[4Fe-4S] cluster</name>
        <dbReference type="ChEBI" id="CHEBI:49883"/>
        <label>1</label>
    </ligand>
</feature>
<evidence type="ECO:0000256" key="3">
    <source>
        <dbReference type="ARBA" id="ARBA00022694"/>
    </source>
</evidence>
<comment type="function">
    <text evidence="9">Component of the wyosine derivatives biosynthesis pathway that catalyzes the condensation of N-methylguanine with 2 carbon atoms from pyruvate to form the tricyclic 4-demethylwyosine (imG-14) on guanosine-37 of tRNA(Phe).</text>
</comment>
<dbReference type="RefSeq" id="WP_259134608.1">
    <property type="nucleotide sequence ID" value="NZ_JANUCS010000007.1"/>
</dbReference>
<proteinExistence type="inferred from homology"/>
<feature type="binding site" evidence="9">
    <location>
        <position position="59"/>
    </location>
    <ligand>
        <name>[4Fe-4S] cluster</name>
        <dbReference type="ChEBI" id="CHEBI:49883"/>
        <label>1</label>
    </ligand>
</feature>
<evidence type="ECO:0000259" key="10">
    <source>
        <dbReference type="PROSITE" id="PS51918"/>
    </source>
</evidence>
<dbReference type="HAMAP" id="MF_01921">
    <property type="entry name" value="TYW1_archaea"/>
    <property type="match status" value="1"/>
</dbReference>
<dbReference type="SFLD" id="SFLDF00284">
    <property type="entry name" value="tRNA_wybutosine-synthesizing"/>
    <property type="match status" value="1"/>
</dbReference>
<evidence type="ECO:0000256" key="5">
    <source>
        <dbReference type="ARBA" id="ARBA00023004"/>
    </source>
</evidence>
<dbReference type="InterPro" id="IPR013917">
    <property type="entry name" value="tRNA_wybutosine-synth"/>
</dbReference>
<organism evidence="11 12">
    <name type="scientific">Methanosalsum natronophilum</name>
    <dbReference type="NCBI Taxonomy" id="768733"/>
    <lineage>
        <taxon>Archaea</taxon>
        <taxon>Methanobacteriati</taxon>
        <taxon>Methanobacteriota</taxon>
        <taxon>Stenosarchaea group</taxon>
        <taxon>Methanomicrobia</taxon>
        <taxon>Methanosarcinales</taxon>
        <taxon>Methanosarcinaceae</taxon>
        <taxon>Methanosalsum</taxon>
    </lineage>
</organism>
<dbReference type="Pfam" id="PF04055">
    <property type="entry name" value="Radical_SAM"/>
    <property type="match status" value="1"/>
</dbReference>
<dbReference type="SFLD" id="SFLDS00029">
    <property type="entry name" value="Radical_SAM"/>
    <property type="match status" value="1"/>
</dbReference>
<keyword evidence="1 9" id="KW-0004">4Fe-4S</keyword>
<comment type="subunit">
    <text evidence="9">Monomer.</text>
</comment>
<dbReference type="SUPFAM" id="SSF102114">
    <property type="entry name" value="Radical SAM enzymes"/>
    <property type="match status" value="1"/>
</dbReference>
<gene>
    <name evidence="9" type="primary">taw1</name>
    <name evidence="11" type="ORF">D5R95_01325</name>
</gene>
<keyword evidence="6 9" id="KW-0411">Iron-sulfur</keyword>
<keyword evidence="7 9" id="KW-0456">Lyase</keyword>
<dbReference type="CDD" id="cd01335">
    <property type="entry name" value="Radical_SAM"/>
    <property type="match status" value="1"/>
</dbReference>
<evidence type="ECO:0000313" key="11">
    <source>
        <dbReference type="EMBL" id="RQD91104.1"/>
    </source>
</evidence>
<evidence type="ECO:0000256" key="1">
    <source>
        <dbReference type="ARBA" id="ARBA00022485"/>
    </source>
</evidence>
<dbReference type="PANTHER" id="PTHR13930:SF0">
    <property type="entry name" value="S-ADENOSYL-L-METHIONINE-DEPENDENT TRNA 4-DEMETHYLWYOSINE SYNTHASE TYW1-RELATED"/>
    <property type="match status" value="1"/>
</dbReference>
<dbReference type="AlphaFoldDB" id="A0A3R8CDX7"/>
<keyword evidence="2 9" id="KW-0949">S-adenosyl-L-methionine</keyword>
<accession>A0A3R8CDX7</accession>
<protein>
    <recommendedName>
        <fullName evidence="9">S-adenosyl-L-methionine-dependent tRNA 4-demethylwyosine synthase</fullName>
        <ecNumber evidence="9">4.1.3.44</ecNumber>
    </recommendedName>
    <alternativeName>
        <fullName evidence="9">tRNA wyosine derivatives biosynthesis protein Taw1</fullName>
    </alternativeName>
</protein>
<feature type="domain" description="Radical SAM core" evidence="10">
    <location>
        <begin position="52"/>
        <end position="290"/>
    </location>
</feature>
<dbReference type="EMBL" id="QZAB01000091">
    <property type="protein sequence ID" value="RQD91104.1"/>
    <property type="molecule type" value="Genomic_DNA"/>
</dbReference>
<comment type="caution">
    <text evidence="11">The sequence shown here is derived from an EMBL/GenBank/DDBJ whole genome shotgun (WGS) entry which is preliminary data.</text>
</comment>
<evidence type="ECO:0000256" key="4">
    <source>
        <dbReference type="ARBA" id="ARBA00022723"/>
    </source>
</evidence>
<evidence type="ECO:0000256" key="7">
    <source>
        <dbReference type="ARBA" id="ARBA00023239"/>
    </source>
</evidence>
<evidence type="ECO:0000256" key="2">
    <source>
        <dbReference type="ARBA" id="ARBA00022691"/>
    </source>
</evidence>
<dbReference type="NCBIfam" id="TIGR03972">
    <property type="entry name" value="rSAM_TYW1"/>
    <property type="match status" value="1"/>
</dbReference>
<sequence length="313" mass="35655">MEKTDKSSDLDFNLLLKKQGYLLAGTHSAVKTCLWVGRSIKGEGDCYKSKFYGIQSHQCMQMSPTLICNQKCLHCWRPTETKIEYPKKWDSPLDIVEKSIASHRKLISGYGGSGKRNLWVEANTPKHVAISLAGEPTIYPYLPQLVEEFKQRKITTFVVTNGTNPDMIDELNPTQLYMSLDAPDVSTYHKVCSPCSNGFWDKINESLAKMKKKKGRKAIRLTLIKNLNMFNPSLYAKLISQADPDYVEVKAYMHLGFSRKRLPRESMPSNEEILNFSKELANQLDYIVIDNVETSRVVLLAKNGNTQINNFFI</sequence>
<comment type="catalytic activity">
    <reaction evidence="8 9">
        <text>N(1)-methylguanosine(37) in tRNA(Phe) + pyruvate + S-adenosyl-L-methionine = 4-demethylwyosine(37) in tRNA(Phe) + 5'-deoxyadenosine + L-methionine + CO2 + H2O</text>
        <dbReference type="Rhea" id="RHEA:36347"/>
        <dbReference type="Rhea" id="RHEA-COMP:10164"/>
        <dbReference type="Rhea" id="RHEA-COMP:10165"/>
        <dbReference type="ChEBI" id="CHEBI:15361"/>
        <dbReference type="ChEBI" id="CHEBI:15377"/>
        <dbReference type="ChEBI" id="CHEBI:16526"/>
        <dbReference type="ChEBI" id="CHEBI:17319"/>
        <dbReference type="ChEBI" id="CHEBI:57844"/>
        <dbReference type="ChEBI" id="CHEBI:59789"/>
        <dbReference type="ChEBI" id="CHEBI:64315"/>
        <dbReference type="ChEBI" id="CHEBI:73542"/>
        <dbReference type="EC" id="4.1.3.44"/>
    </reaction>
</comment>
<dbReference type="GO" id="GO:0051539">
    <property type="term" value="F:4 iron, 4 sulfur cluster binding"/>
    <property type="evidence" value="ECO:0007669"/>
    <property type="project" value="UniProtKB-UniRule"/>
</dbReference>
<dbReference type="InterPro" id="IPR013785">
    <property type="entry name" value="Aldolase_TIM"/>
</dbReference>
<evidence type="ECO:0000313" key="12">
    <source>
        <dbReference type="Proteomes" id="UP000284763"/>
    </source>
</evidence>
<comment type="cofactor">
    <cofactor evidence="9">
        <name>[4Fe-4S] cluster</name>
        <dbReference type="ChEBI" id="CHEBI:49883"/>
    </cofactor>
    <text evidence="9">Binds 2 [4Fe-4S] clusters. Binds 1 [4Fe-4S] cluster coordinated with 3 cysteines and an exchangeable S-adenosyl-L-methionine.</text>
</comment>
<evidence type="ECO:0000256" key="6">
    <source>
        <dbReference type="ARBA" id="ARBA00023014"/>
    </source>
</evidence>